<comment type="similarity">
    <text evidence="1">Belongs to the ComF/GntX family.</text>
</comment>
<dbReference type="InterPro" id="IPR051910">
    <property type="entry name" value="ComF/GntX_DNA_util-trans"/>
</dbReference>
<feature type="domain" description="Phosphoribosyltransferase" evidence="2">
    <location>
        <begin position="140"/>
        <end position="214"/>
    </location>
</feature>
<organism evidence="3 4">
    <name type="scientific">Tindallia magadiensis</name>
    <dbReference type="NCBI Taxonomy" id="69895"/>
    <lineage>
        <taxon>Bacteria</taxon>
        <taxon>Bacillati</taxon>
        <taxon>Bacillota</taxon>
        <taxon>Clostridia</taxon>
        <taxon>Peptostreptococcales</taxon>
        <taxon>Tindalliaceae</taxon>
        <taxon>Tindallia</taxon>
    </lineage>
</organism>
<keyword evidence="4" id="KW-1185">Reference proteome</keyword>
<dbReference type="Proteomes" id="UP000199287">
    <property type="component" value="Unassembled WGS sequence"/>
</dbReference>
<name>A0A1I3C647_9FIRM</name>
<dbReference type="Pfam" id="PF00156">
    <property type="entry name" value="Pribosyltran"/>
    <property type="match status" value="1"/>
</dbReference>
<dbReference type="RefSeq" id="WP_093370522.1">
    <property type="nucleotide sequence ID" value="NZ_FOQA01000002.1"/>
</dbReference>
<dbReference type="CDD" id="cd06223">
    <property type="entry name" value="PRTases_typeI"/>
    <property type="match status" value="1"/>
</dbReference>
<dbReference type="OrthoDB" id="9779910at2"/>
<evidence type="ECO:0000313" key="4">
    <source>
        <dbReference type="Proteomes" id="UP000199287"/>
    </source>
</evidence>
<evidence type="ECO:0000256" key="1">
    <source>
        <dbReference type="ARBA" id="ARBA00008007"/>
    </source>
</evidence>
<reference evidence="4" key="1">
    <citation type="submission" date="2016-10" db="EMBL/GenBank/DDBJ databases">
        <authorList>
            <person name="Varghese N."/>
            <person name="Submissions S."/>
        </authorList>
    </citation>
    <scope>NUCLEOTIDE SEQUENCE [LARGE SCALE GENOMIC DNA]</scope>
    <source>
        <strain evidence="4">Z-7934</strain>
    </source>
</reference>
<dbReference type="PANTHER" id="PTHR47505">
    <property type="entry name" value="DNA UTILIZATION PROTEIN YHGH"/>
    <property type="match status" value="1"/>
</dbReference>
<sequence>MIHQITERVLDLIYPPYHPCPHCFEPDTAIKGRKGALCDVCYKSFPFVRKEENPPNVQALAHYHGAAQSLVHRLKYKEALYLAKPMANLMLQHLDWKGSSLVMPVPMHQRRQRQRGYNQAERLARHIARMVELECETNAMIRNRETEPMYRLNRLQRIQNMWNSITVRETEVHRVRNQKILLVDDVYTTGATAQACIRSLENAGAEGVTVITFALADITPS</sequence>
<dbReference type="InterPro" id="IPR000836">
    <property type="entry name" value="PRTase_dom"/>
</dbReference>
<dbReference type="SUPFAM" id="SSF53271">
    <property type="entry name" value="PRTase-like"/>
    <property type="match status" value="1"/>
</dbReference>
<dbReference type="STRING" id="69895.SAMN05192551_102240"/>
<evidence type="ECO:0000313" key="3">
    <source>
        <dbReference type="EMBL" id="SFH70014.1"/>
    </source>
</evidence>
<dbReference type="EMBL" id="FOQA01000002">
    <property type="protein sequence ID" value="SFH70014.1"/>
    <property type="molecule type" value="Genomic_DNA"/>
</dbReference>
<dbReference type="AlphaFoldDB" id="A0A1I3C647"/>
<dbReference type="Gene3D" id="3.40.50.2020">
    <property type="match status" value="1"/>
</dbReference>
<protein>
    <submittedName>
        <fullName evidence="3">ComF family protein</fullName>
    </submittedName>
</protein>
<proteinExistence type="inferred from homology"/>
<gene>
    <name evidence="3" type="ORF">SAMN05192551_102240</name>
</gene>
<accession>A0A1I3C647</accession>
<dbReference type="InterPro" id="IPR029057">
    <property type="entry name" value="PRTase-like"/>
</dbReference>
<evidence type="ECO:0000259" key="2">
    <source>
        <dbReference type="Pfam" id="PF00156"/>
    </source>
</evidence>
<dbReference type="PANTHER" id="PTHR47505:SF1">
    <property type="entry name" value="DNA UTILIZATION PROTEIN YHGH"/>
    <property type="match status" value="1"/>
</dbReference>